<organism evidence="1 2">
    <name type="scientific">Riccia sorocarpa</name>
    <dbReference type="NCBI Taxonomy" id="122646"/>
    <lineage>
        <taxon>Eukaryota</taxon>
        <taxon>Viridiplantae</taxon>
        <taxon>Streptophyta</taxon>
        <taxon>Embryophyta</taxon>
        <taxon>Marchantiophyta</taxon>
        <taxon>Marchantiopsida</taxon>
        <taxon>Marchantiidae</taxon>
        <taxon>Marchantiales</taxon>
        <taxon>Ricciaceae</taxon>
        <taxon>Riccia</taxon>
    </lineage>
</organism>
<dbReference type="Proteomes" id="UP001633002">
    <property type="component" value="Unassembled WGS sequence"/>
</dbReference>
<evidence type="ECO:0000313" key="1">
    <source>
        <dbReference type="EMBL" id="KAL3691555.1"/>
    </source>
</evidence>
<dbReference type="EMBL" id="JBJQOH010000003">
    <property type="protein sequence ID" value="KAL3691555.1"/>
    <property type="molecule type" value="Genomic_DNA"/>
</dbReference>
<keyword evidence="2" id="KW-1185">Reference proteome</keyword>
<dbReference type="AlphaFoldDB" id="A0ABD3HMP9"/>
<dbReference type="PANTHER" id="PTHR36797">
    <property type="entry name" value="OS01G0258600 PROTEIN"/>
    <property type="match status" value="1"/>
</dbReference>
<proteinExistence type="predicted"/>
<comment type="caution">
    <text evidence="1">The sequence shown here is derived from an EMBL/GenBank/DDBJ whole genome shotgun (WGS) entry which is preliminary data.</text>
</comment>
<dbReference type="PANTHER" id="PTHR36797:SF3">
    <property type="entry name" value="OS01G0258600 PROTEIN"/>
    <property type="match status" value="1"/>
</dbReference>
<name>A0ABD3HMP9_9MARC</name>
<reference evidence="1 2" key="1">
    <citation type="submission" date="2024-09" db="EMBL/GenBank/DDBJ databases">
        <title>Chromosome-scale assembly of Riccia sorocarpa.</title>
        <authorList>
            <person name="Paukszto L."/>
        </authorList>
    </citation>
    <scope>NUCLEOTIDE SEQUENCE [LARGE SCALE GENOMIC DNA]</scope>
    <source>
        <strain evidence="1">LP-2024</strain>
        <tissue evidence="1">Aerial parts of the thallus</tissue>
    </source>
</reference>
<protein>
    <submittedName>
        <fullName evidence="1">Uncharacterized protein</fullName>
    </submittedName>
</protein>
<evidence type="ECO:0000313" key="2">
    <source>
        <dbReference type="Proteomes" id="UP001633002"/>
    </source>
</evidence>
<sequence>MENRPSAKGRATKSRLVPEVYFLPRRPHHVTLAIYGSITLAGVGAGMLVEQWINARVLEDGGYVTLGTKKEEQPAVSHQAALTATVLCTLTEPGWEANFRDEVDPKEVVEQIFAVKAAGPTATDIVVEAAIAEELN</sequence>
<accession>A0ABD3HMP9</accession>
<gene>
    <name evidence="1" type="ORF">R1sor_005206</name>
</gene>